<evidence type="ECO:0000259" key="3">
    <source>
        <dbReference type="PROSITE" id="PS50923"/>
    </source>
</evidence>
<protein>
    <submittedName>
        <fullName evidence="4">Oidioi.mRNA.OKI2018_I69.chr1.g329.t1.cds</fullName>
    </submittedName>
</protein>
<comment type="caution">
    <text evidence="2">Lacks conserved residue(s) required for the propagation of feature annotation.</text>
</comment>
<name>A0ABN7SJH8_OIKDI</name>
<evidence type="ECO:0000313" key="5">
    <source>
        <dbReference type="Proteomes" id="UP001158576"/>
    </source>
</evidence>
<keyword evidence="5" id="KW-1185">Reference proteome</keyword>
<proteinExistence type="predicted"/>
<organism evidence="4 5">
    <name type="scientific">Oikopleura dioica</name>
    <name type="common">Tunicate</name>
    <dbReference type="NCBI Taxonomy" id="34765"/>
    <lineage>
        <taxon>Eukaryota</taxon>
        <taxon>Metazoa</taxon>
        <taxon>Chordata</taxon>
        <taxon>Tunicata</taxon>
        <taxon>Appendicularia</taxon>
        <taxon>Copelata</taxon>
        <taxon>Oikopleuridae</taxon>
        <taxon>Oikopleura</taxon>
    </lineage>
</organism>
<reference evidence="4 5" key="1">
    <citation type="submission" date="2021-04" db="EMBL/GenBank/DDBJ databases">
        <authorList>
            <person name="Bliznina A."/>
        </authorList>
    </citation>
    <scope>NUCLEOTIDE SEQUENCE [LARGE SCALE GENOMIC DNA]</scope>
</reference>
<dbReference type="EMBL" id="OU015566">
    <property type="protein sequence ID" value="CAG5102495.1"/>
    <property type="molecule type" value="Genomic_DNA"/>
</dbReference>
<dbReference type="PROSITE" id="PS50923">
    <property type="entry name" value="SUSHI"/>
    <property type="match status" value="1"/>
</dbReference>
<gene>
    <name evidence="4" type="ORF">OKIOD_LOCUS9094</name>
</gene>
<evidence type="ECO:0000256" key="1">
    <source>
        <dbReference type="ARBA" id="ARBA00023157"/>
    </source>
</evidence>
<keyword evidence="1" id="KW-1015">Disulfide bond</keyword>
<evidence type="ECO:0000256" key="2">
    <source>
        <dbReference type="PROSITE-ProRule" id="PRU00302"/>
    </source>
</evidence>
<accession>A0ABN7SJH8</accession>
<feature type="domain" description="Sushi" evidence="3">
    <location>
        <begin position="237"/>
        <end position="308"/>
    </location>
</feature>
<evidence type="ECO:0000313" key="4">
    <source>
        <dbReference type="EMBL" id="CAG5102495.1"/>
    </source>
</evidence>
<dbReference type="InterPro" id="IPR000436">
    <property type="entry name" value="Sushi_SCR_CCP_dom"/>
</dbReference>
<dbReference type="Proteomes" id="UP001158576">
    <property type="component" value="Chromosome 1"/>
</dbReference>
<keyword evidence="2" id="KW-0768">Sushi</keyword>
<sequence>MRLGSFLSVASLASAETGSRLLKTEDGLTDRRKFERADEALERLAVKIPVPDGKFFGLETDSLWIGLDGTVSIDTPDGDHADHVERNLILAPFWTKEQASFGKVQWSVGTKQKEILSNIRSSPDYSTFESSSIIIVGFCRVLNPFNSDEENCHQVAYVTGKDGRDAIWIKYHQLDWVPEDVSVGIYAGRKESEQCYSSLVNADAEELLSGSNIDSPGVWVIPADGNGKLHCSKQFETECPEPQEGGRAVWNGYVSLKEDFDSWNFFAEYGCLPKHEMADGSDRKTVQCLYDPDYYDSRWGSEAPSCKDPNAMQRFSVNMFHDQFLWPDPLPMVSLPPLKVLGQTGRELDDSTSGSIIGSIARIGRPMGNITTNIGANIGRTGQDIQLNFEIGLSSYGRMTADDVRRQLFDIFGDVKGQISDTSDVCLTECLGCKSKECNGNPPPIPYNACCGPCEVVNGKVISQAKPYSTLIHACCPGEVNGQYLYDPLKSACCPFEEGNILVPVNVYSSFGKDQSGNCAGAIRKLF</sequence>